<accession>A0A811QY32</accession>
<reference evidence="3" key="1">
    <citation type="submission" date="2020-10" db="EMBL/GenBank/DDBJ databases">
        <authorList>
            <person name="Han B."/>
            <person name="Lu T."/>
            <person name="Zhao Q."/>
            <person name="Huang X."/>
            <person name="Zhao Y."/>
        </authorList>
    </citation>
    <scope>NUCLEOTIDE SEQUENCE</scope>
</reference>
<dbReference type="AlphaFoldDB" id="A0A811QY32"/>
<sequence length="125" mass="13704">MAYVKKYLAQTVFTPSINWVPPRKYISNKSKIIACKELLIAGSLRAMKILVCAVLMLVLISNCTAEMPPIMAVEKSSRDEVAGRAKAYAATFKKIGNNNKDDDVHGQHEDPATKGKPCPTTKGRP</sequence>
<dbReference type="OrthoDB" id="10583531at2759"/>
<proteinExistence type="predicted"/>
<organism evidence="3 4">
    <name type="scientific">Miscanthus lutarioriparius</name>
    <dbReference type="NCBI Taxonomy" id="422564"/>
    <lineage>
        <taxon>Eukaryota</taxon>
        <taxon>Viridiplantae</taxon>
        <taxon>Streptophyta</taxon>
        <taxon>Embryophyta</taxon>
        <taxon>Tracheophyta</taxon>
        <taxon>Spermatophyta</taxon>
        <taxon>Magnoliopsida</taxon>
        <taxon>Liliopsida</taxon>
        <taxon>Poales</taxon>
        <taxon>Poaceae</taxon>
        <taxon>PACMAD clade</taxon>
        <taxon>Panicoideae</taxon>
        <taxon>Andropogonodae</taxon>
        <taxon>Andropogoneae</taxon>
        <taxon>Saccharinae</taxon>
        <taxon>Miscanthus</taxon>
    </lineage>
</organism>
<evidence type="ECO:0000313" key="4">
    <source>
        <dbReference type="Proteomes" id="UP000604825"/>
    </source>
</evidence>
<protein>
    <submittedName>
        <fullName evidence="3">Uncharacterized protein</fullName>
    </submittedName>
</protein>
<evidence type="ECO:0000313" key="3">
    <source>
        <dbReference type="EMBL" id="CAD6261321.1"/>
    </source>
</evidence>
<keyword evidence="4" id="KW-1185">Reference proteome</keyword>
<feature type="transmembrane region" description="Helical" evidence="2">
    <location>
        <begin position="38"/>
        <end position="60"/>
    </location>
</feature>
<gene>
    <name evidence="3" type="ORF">NCGR_LOCUS44742</name>
</gene>
<name>A0A811QY32_9POAL</name>
<dbReference type="EMBL" id="CAJGYO010000011">
    <property type="protein sequence ID" value="CAD6261321.1"/>
    <property type="molecule type" value="Genomic_DNA"/>
</dbReference>
<keyword evidence="2" id="KW-1133">Transmembrane helix</keyword>
<keyword evidence="2" id="KW-0812">Transmembrane</keyword>
<feature type="compositionally biased region" description="Basic and acidic residues" evidence="1">
    <location>
        <begin position="99"/>
        <end position="113"/>
    </location>
</feature>
<comment type="caution">
    <text evidence="3">The sequence shown here is derived from an EMBL/GenBank/DDBJ whole genome shotgun (WGS) entry which is preliminary data.</text>
</comment>
<dbReference type="Proteomes" id="UP000604825">
    <property type="component" value="Unassembled WGS sequence"/>
</dbReference>
<evidence type="ECO:0000256" key="1">
    <source>
        <dbReference type="SAM" id="MobiDB-lite"/>
    </source>
</evidence>
<evidence type="ECO:0000256" key="2">
    <source>
        <dbReference type="SAM" id="Phobius"/>
    </source>
</evidence>
<keyword evidence="2" id="KW-0472">Membrane</keyword>
<feature type="region of interest" description="Disordered" evidence="1">
    <location>
        <begin position="96"/>
        <end position="125"/>
    </location>
</feature>